<dbReference type="InterPro" id="IPR002156">
    <property type="entry name" value="RNaseH_domain"/>
</dbReference>
<dbReference type="EMBL" id="SMOL01000231">
    <property type="protein sequence ID" value="KAB2622691.1"/>
    <property type="molecule type" value="Genomic_DNA"/>
</dbReference>
<organism evidence="2 3">
    <name type="scientific">Pyrus ussuriensis x Pyrus communis</name>
    <dbReference type="NCBI Taxonomy" id="2448454"/>
    <lineage>
        <taxon>Eukaryota</taxon>
        <taxon>Viridiplantae</taxon>
        <taxon>Streptophyta</taxon>
        <taxon>Embryophyta</taxon>
        <taxon>Tracheophyta</taxon>
        <taxon>Spermatophyta</taxon>
        <taxon>Magnoliopsida</taxon>
        <taxon>eudicotyledons</taxon>
        <taxon>Gunneridae</taxon>
        <taxon>Pentapetalae</taxon>
        <taxon>rosids</taxon>
        <taxon>fabids</taxon>
        <taxon>Rosales</taxon>
        <taxon>Rosaceae</taxon>
        <taxon>Amygdaloideae</taxon>
        <taxon>Maleae</taxon>
        <taxon>Pyrus</taxon>
    </lineage>
</organism>
<feature type="domain" description="RNase H type-1" evidence="1">
    <location>
        <begin position="1"/>
        <end position="62"/>
    </location>
</feature>
<reference evidence="3" key="2">
    <citation type="submission" date="2019-10" db="EMBL/GenBank/DDBJ databases">
        <title>A de novo genome assembly of a pear dwarfing rootstock.</title>
        <authorList>
            <person name="Wang F."/>
            <person name="Wang J."/>
            <person name="Li S."/>
            <person name="Zhang Y."/>
            <person name="Fang M."/>
            <person name="Ma L."/>
            <person name="Zhao Y."/>
            <person name="Jiang S."/>
        </authorList>
    </citation>
    <scope>NUCLEOTIDE SEQUENCE [LARGE SCALE GENOMIC DNA]</scope>
</reference>
<protein>
    <recommendedName>
        <fullName evidence="1">RNase H type-1 domain-containing protein</fullName>
    </recommendedName>
</protein>
<keyword evidence="3" id="KW-1185">Reference proteome</keyword>
<dbReference type="GO" id="GO:0003676">
    <property type="term" value="F:nucleic acid binding"/>
    <property type="evidence" value="ECO:0007669"/>
    <property type="project" value="InterPro"/>
</dbReference>
<dbReference type="InterPro" id="IPR036397">
    <property type="entry name" value="RNaseH_sf"/>
</dbReference>
<accession>A0A5N5H944</accession>
<dbReference type="GO" id="GO:0004523">
    <property type="term" value="F:RNA-DNA hybrid ribonuclease activity"/>
    <property type="evidence" value="ECO:0007669"/>
    <property type="project" value="InterPro"/>
</dbReference>
<dbReference type="Gene3D" id="3.30.420.10">
    <property type="entry name" value="Ribonuclease H-like superfamily/Ribonuclease H"/>
    <property type="match status" value="1"/>
</dbReference>
<dbReference type="PANTHER" id="PTHR47723:SF19">
    <property type="entry name" value="POLYNUCLEOTIDYL TRANSFERASE, RIBONUCLEASE H-LIKE SUPERFAMILY PROTEIN"/>
    <property type="match status" value="1"/>
</dbReference>
<dbReference type="OrthoDB" id="1906820at2759"/>
<dbReference type="AlphaFoldDB" id="A0A5N5H944"/>
<evidence type="ECO:0000313" key="3">
    <source>
        <dbReference type="Proteomes" id="UP000327157"/>
    </source>
</evidence>
<dbReference type="PANTHER" id="PTHR47723">
    <property type="entry name" value="OS05G0353850 PROTEIN"/>
    <property type="match status" value="1"/>
</dbReference>
<dbReference type="InterPro" id="IPR044730">
    <property type="entry name" value="RNase_H-like_dom_plant"/>
</dbReference>
<name>A0A5N5H944_9ROSA</name>
<gene>
    <name evidence="2" type="ORF">D8674_024873</name>
</gene>
<evidence type="ECO:0000313" key="2">
    <source>
        <dbReference type="EMBL" id="KAB2622691.1"/>
    </source>
</evidence>
<dbReference type="InterPro" id="IPR053151">
    <property type="entry name" value="RNase_H-like"/>
</dbReference>
<dbReference type="CDD" id="cd06222">
    <property type="entry name" value="RNase_H_like"/>
    <property type="match status" value="1"/>
</dbReference>
<dbReference type="Proteomes" id="UP000327157">
    <property type="component" value="Chromosome 4"/>
</dbReference>
<evidence type="ECO:0000259" key="1">
    <source>
        <dbReference type="Pfam" id="PF13456"/>
    </source>
</evidence>
<comment type="caution">
    <text evidence="2">The sequence shown here is derived from an EMBL/GenBank/DDBJ whole genome shotgun (WGS) entry which is preliminary data.</text>
</comment>
<sequence>MVIRGQQGQFVAAARYEVQTPTATTAKALAMLRGCQLAVDLGLRQVIFESDSQDIISSLSNSLDAGSWEAFPTLMLV</sequence>
<dbReference type="Pfam" id="PF13456">
    <property type="entry name" value="RVT_3"/>
    <property type="match status" value="1"/>
</dbReference>
<reference evidence="2 3" key="3">
    <citation type="submission" date="2019-11" db="EMBL/GenBank/DDBJ databases">
        <title>A de novo genome assembly of a pear dwarfing rootstock.</title>
        <authorList>
            <person name="Wang F."/>
            <person name="Wang J."/>
            <person name="Li S."/>
            <person name="Zhang Y."/>
            <person name="Fang M."/>
            <person name="Ma L."/>
            <person name="Zhao Y."/>
            <person name="Jiang S."/>
        </authorList>
    </citation>
    <scope>NUCLEOTIDE SEQUENCE [LARGE SCALE GENOMIC DNA]</scope>
    <source>
        <strain evidence="2">S2</strain>
        <tissue evidence="2">Leaf</tissue>
    </source>
</reference>
<proteinExistence type="predicted"/>
<reference evidence="2 3" key="1">
    <citation type="submission" date="2019-09" db="EMBL/GenBank/DDBJ databases">
        <authorList>
            <person name="Ou C."/>
        </authorList>
    </citation>
    <scope>NUCLEOTIDE SEQUENCE [LARGE SCALE GENOMIC DNA]</scope>
    <source>
        <strain evidence="2">S2</strain>
        <tissue evidence="2">Leaf</tissue>
    </source>
</reference>